<dbReference type="PROSITE" id="PS00687">
    <property type="entry name" value="ALDEHYDE_DEHYDR_GLU"/>
    <property type="match status" value="1"/>
</dbReference>
<evidence type="ECO:0000256" key="7">
    <source>
        <dbReference type="ARBA" id="ARBA00043052"/>
    </source>
</evidence>
<evidence type="ECO:0000313" key="12">
    <source>
        <dbReference type="EMBL" id="EWM29399.1"/>
    </source>
</evidence>
<comment type="similarity">
    <text evidence="1 10">Belongs to the aldehyde dehydrogenase family.</text>
</comment>
<name>W7U8W3_9STRA</name>
<evidence type="ECO:0000256" key="5">
    <source>
        <dbReference type="ARBA" id="ARBA00042470"/>
    </source>
</evidence>
<dbReference type="GO" id="GO:0008886">
    <property type="term" value="F:glyceraldehyde-3-phosphate dehydrogenase (NADP+) (non-phosphorylating) activity"/>
    <property type="evidence" value="ECO:0007669"/>
    <property type="project" value="UniProtKB-EC"/>
</dbReference>
<dbReference type="PANTHER" id="PTHR42991:SF1">
    <property type="entry name" value="ALDEHYDE DEHYDROGENASE"/>
    <property type="match status" value="1"/>
</dbReference>
<accession>W7U8W3</accession>
<reference evidence="12 13" key="1">
    <citation type="journal article" date="2014" name="Mol. Plant">
        <title>Chromosome Scale Genome Assembly and Transcriptome Profiling of Nannochloropsis gaditana in Nitrogen Depletion.</title>
        <authorList>
            <person name="Corteggiani Carpinelli E."/>
            <person name="Telatin A."/>
            <person name="Vitulo N."/>
            <person name="Forcato C."/>
            <person name="D'Angelo M."/>
            <person name="Schiavon R."/>
            <person name="Vezzi A."/>
            <person name="Giacometti G.M."/>
            <person name="Morosinotto T."/>
            <person name="Valle G."/>
        </authorList>
    </citation>
    <scope>NUCLEOTIDE SEQUENCE [LARGE SCALE GENOMIC DNA]</scope>
    <source>
        <strain evidence="12 13">B-31</strain>
    </source>
</reference>
<evidence type="ECO:0000256" key="10">
    <source>
        <dbReference type="RuleBase" id="RU003345"/>
    </source>
</evidence>
<dbReference type="InterPro" id="IPR016163">
    <property type="entry name" value="Ald_DH_C"/>
</dbReference>
<evidence type="ECO:0000313" key="13">
    <source>
        <dbReference type="Proteomes" id="UP000019335"/>
    </source>
</evidence>
<gene>
    <name evidence="12" type="ORF">Naga_100042g43</name>
</gene>
<evidence type="ECO:0000256" key="4">
    <source>
        <dbReference type="ARBA" id="ARBA00040853"/>
    </source>
</evidence>
<dbReference type="SUPFAM" id="SSF53720">
    <property type="entry name" value="ALDH-like"/>
    <property type="match status" value="1"/>
</dbReference>
<dbReference type="InterPro" id="IPR016162">
    <property type="entry name" value="Ald_DH_N"/>
</dbReference>
<dbReference type="Proteomes" id="UP000019335">
    <property type="component" value="Chromosome 3"/>
</dbReference>
<evidence type="ECO:0000256" key="6">
    <source>
        <dbReference type="ARBA" id="ARBA00042646"/>
    </source>
</evidence>
<dbReference type="PROSITE" id="PS00070">
    <property type="entry name" value="ALDEHYDE_DEHYDR_CYS"/>
    <property type="match status" value="1"/>
</dbReference>
<dbReference type="EC" id="1.2.1.9" evidence="3"/>
<evidence type="ECO:0000256" key="8">
    <source>
        <dbReference type="ARBA" id="ARBA00049186"/>
    </source>
</evidence>
<dbReference type="Pfam" id="PF00171">
    <property type="entry name" value="Aldedh"/>
    <property type="match status" value="1"/>
</dbReference>
<dbReference type="InterPro" id="IPR029510">
    <property type="entry name" value="Ald_DH_CS_GLU"/>
</dbReference>
<dbReference type="InterPro" id="IPR016161">
    <property type="entry name" value="Ald_DH/histidinol_DH"/>
</dbReference>
<evidence type="ECO:0000256" key="1">
    <source>
        <dbReference type="ARBA" id="ARBA00009986"/>
    </source>
</evidence>
<dbReference type="Gene3D" id="3.40.605.10">
    <property type="entry name" value="Aldehyde Dehydrogenase, Chain A, domain 1"/>
    <property type="match status" value="1"/>
</dbReference>
<dbReference type="EMBL" id="AZIL01000168">
    <property type="protein sequence ID" value="EWM29399.1"/>
    <property type="molecule type" value="Genomic_DNA"/>
</dbReference>
<proteinExistence type="inferred from homology"/>
<evidence type="ECO:0000256" key="3">
    <source>
        <dbReference type="ARBA" id="ARBA00038980"/>
    </source>
</evidence>
<protein>
    <recommendedName>
        <fullName evidence="4">NADP-dependent glyceraldehyde-3-phosphate dehydrogenase</fullName>
        <ecNumber evidence="3">1.2.1.9</ecNumber>
    </recommendedName>
    <alternativeName>
        <fullName evidence="5">Glyceraldehyde-3-phosphate dehydrogenase [NADP(+)]</fullName>
    </alternativeName>
    <alternativeName>
        <fullName evidence="6">Non-phosphorylating glyceraldehyde 3-phosphate dehydrogenase</fullName>
    </alternativeName>
    <alternativeName>
        <fullName evidence="7">Triosephosphate dehydrogenase</fullName>
    </alternativeName>
</protein>
<comment type="caution">
    <text evidence="12">The sequence shown here is derived from an EMBL/GenBank/DDBJ whole genome shotgun (WGS) entry which is preliminary data.</text>
</comment>
<dbReference type="GO" id="GO:0008911">
    <property type="term" value="F:lactaldehyde dehydrogenase (NAD+) activity"/>
    <property type="evidence" value="ECO:0007669"/>
    <property type="project" value="TreeGrafter"/>
</dbReference>
<dbReference type="OrthoDB" id="310895at2759"/>
<dbReference type="Gene3D" id="3.40.309.10">
    <property type="entry name" value="Aldehyde Dehydrogenase, Chain A, domain 2"/>
    <property type="match status" value="1"/>
</dbReference>
<dbReference type="InterPro" id="IPR016160">
    <property type="entry name" value="Ald_DH_CS_CYS"/>
</dbReference>
<keyword evidence="2 10" id="KW-0560">Oxidoreductase</keyword>
<keyword evidence="13" id="KW-1185">Reference proteome</keyword>
<organism evidence="12 13">
    <name type="scientific">Nannochloropsis gaditana</name>
    <dbReference type="NCBI Taxonomy" id="72520"/>
    <lineage>
        <taxon>Eukaryota</taxon>
        <taxon>Sar</taxon>
        <taxon>Stramenopiles</taxon>
        <taxon>Ochrophyta</taxon>
        <taxon>Eustigmatophyceae</taxon>
        <taxon>Eustigmatales</taxon>
        <taxon>Monodopsidaceae</taxon>
        <taxon>Nannochloropsis</taxon>
    </lineage>
</organism>
<dbReference type="InterPro" id="IPR015590">
    <property type="entry name" value="Aldehyde_DH_dom"/>
</dbReference>
<sequence length="620" mass="65996">MALTRGQACKASVPTHRDFSRGPRLLLGAYTRHTSYFTWLSTVCMRVHPLLLLFLIALGDISSTQASTLSSFTSSTVASSSSMAAVPAANQAGLLLKVQEAIKAGLPDKALADTVKSEVSHAMGADSEPDSLKEMHDGIVYKFLVNGEWRKSTSGRTISNLTPYDETICYEVQACTREEIDEAYATAHAAQRVWAKTPIWKRAELLHKAATVLRQYAALIATPVLREVGKNRKSAYDEVVRTAELLDFAAEEGVRINGEVMSSDAWVGQKRNKLAIVERVPVGVVLCIPPFNYPINLCGSKIGPALIAGNAVVVKTPTQGAVSTLHLGAAFKIAGAPPGLVNVVTGKGSEIGDYLVQHPGANLISFTGGATGIDVSKKAGMVPLQMELGGKDACIVLPDADLELASTAIVKGGFSYSGQRCTAVKIVFATAEIADALLEKVLAKLAKLTIGHPEENADITAVINKKSADYIESLVMDAESKGATLTTPYKRVGNLIHPLIIDHVKENMKLHWEEPFGPVLPFVRVGDAAEAVALANKSSMGLQGCVFTQDINRAILVANELAAGTIQINGPPARGPDHFPFTGFKDSGIGAQGIKYSIESMSKVKSFVINLPEAAHPQGH</sequence>
<dbReference type="AlphaFoldDB" id="W7U8W3"/>
<feature type="domain" description="Aldehyde dehydrogenase" evidence="11">
    <location>
        <begin position="149"/>
        <end position="606"/>
    </location>
</feature>
<comment type="catalytic activity">
    <reaction evidence="8">
        <text>D-glyceraldehyde 3-phosphate + NADP(+) + H2O = (2R)-3-phosphoglycerate + NADPH + 2 H(+)</text>
        <dbReference type="Rhea" id="RHEA:14669"/>
        <dbReference type="ChEBI" id="CHEBI:15377"/>
        <dbReference type="ChEBI" id="CHEBI:15378"/>
        <dbReference type="ChEBI" id="CHEBI:57783"/>
        <dbReference type="ChEBI" id="CHEBI:58272"/>
        <dbReference type="ChEBI" id="CHEBI:58349"/>
        <dbReference type="ChEBI" id="CHEBI:59776"/>
        <dbReference type="EC" id="1.2.1.9"/>
    </reaction>
</comment>
<dbReference type="InterPro" id="IPR051020">
    <property type="entry name" value="ALDH-related_metabolic_enz"/>
</dbReference>
<feature type="active site" evidence="9">
    <location>
        <position position="387"/>
    </location>
</feature>
<evidence type="ECO:0000256" key="2">
    <source>
        <dbReference type="ARBA" id="ARBA00023002"/>
    </source>
</evidence>
<evidence type="ECO:0000259" key="11">
    <source>
        <dbReference type="Pfam" id="PF00171"/>
    </source>
</evidence>
<dbReference type="PANTHER" id="PTHR42991">
    <property type="entry name" value="ALDEHYDE DEHYDROGENASE"/>
    <property type="match status" value="1"/>
</dbReference>
<dbReference type="CDD" id="cd07082">
    <property type="entry name" value="ALDH_F11_NP-GAPDH"/>
    <property type="match status" value="1"/>
</dbReference>
<evidence type="ECO:0000256" key="9">
    <source>
        <dbReference type="PROSITE-ProRule" id="PRU10007"/>
    </source>
</evidence>